<feature type="compositionally biased region" description="Polar residues" evidence="1">
    <location>
        <begin position="497"/>
        <end position="516"/>
    </location>
</feature>
<dbReference type="PROSITE" id="PS50003">
    <property type="entry name" value="PH_DOMAIN"/>
    <property type="match status" value="1"/>
</dbReference>
<feature type="region of interest" description="Disordered" evidence="1">
    <location>
        <begin position="467"/>
        <end position="768"/>
    </location>
</feature>
<dbReference type="SUPFAM" id="SSF50729">
    <property type="entry name" value="PH domain-like"/>
    <property type="match status" value="1"/>
</dbReference>
<gene>
    <name evidence="3" type="ORF">GTA08_BOTSDO13271</name>
</gene>
<feature type="compositionally biased region" description="Polar residues" evidence="1">
    <location>
        <begin position="886"/>
        <end position="895"/>
    </location>
</feature>
<dbReference type="InterPro" id="IPR058155">
    <property type="entry name" value="Skg3/CAF120-like_PH"/>
</dbReference>
<feature type="compositionally biased region" description="Basic and acidic residues" evidence="1">
    <location>
        <begin position="1118"/>
        <end position="1134"/>
    </location>
</feature>
<dbReference type="OrthoDB" id="5563754at2759"/>
<dbReference type="Gene3D" id="2.30.29.30">
    <property type="entry name" value="Pleckstrin-homology domain (PH domain)/Phosphotyrosine-binding domain (PTB)"/>
    <property type="match status" value="1"/>
</dbReference>
<feature type="compositionally biased region" description="Basic and acidic residues" evidence="1">
    <location>
        <begin position="916"/>
        <end position="939"/>
    </location>
</feature>
<name>A0A8H4J1D1_9PEZI</name>
<feature type="compositionally biased region" description="Polar residues" evidence="1">
    <location>
        <begin position="1012"/>
        <end position="1030"/>
    </location>
</feature>
<dbReference type="EMBL" id="WWBZ02000011">
    <property type="protein sequence ID" value="KAF4311177.1"/>
    <property type="molecule type" value="Genomic_DNA"/>
</dbReference>
<evidence type="ECO:0000259" key="2">
    <source>
        <dbReference type="PROSITE" id="PS50003"/>
    </source>
</evidence>
<dbReference type="InterPro" id="IPR011993">
    <property type="entry name" value="PH-like_dom_sf"/>
</dbReference>
<feature type="region of interest" description="Disordered" evidence="1">
    <location>
        <begin position="786"/>
        <end position="842"/>
    </location>
</feature>
<keyword evidence="4" id="KW-1185">Reference proteome</keyword>
<feature type="compositionally biased region" description="Polar residues" evidence="1">
    <location>
        <begin position="1388"/>
        <end position="1397"/>
    </location>
</feature>
<organism evidence="3 4">
    <name type="scientific">Botryosphaeria dothidea</name>
    <dbReference type="NCBI Taxonomy" id="55169"/>
    <lineage>
        <taxon>Eukaryota</taxon>
        <taxon>Fungi</taxon>
        <taxon>Dikarya</taxon>
        <taxon>Ascomycota</taxon>
        <taxon>Pezizomycotina</taxon>
        <taxon>Dothideomycetes</taxon>
        <taxon>Dothideomycetes incertae sedis</taxon>
        <taxon>Botryosphaeriales</taxon>
        <taxon>Botryosphaeriaceae</taxon>
        <taxon>Botryosphaeria</taxon>
    </lineage>
</organism>
<feature type="compositionally biased region" description="Basic and acidic residues" evidence="1">
    <location>
        <begin position="700"/>
        <end position="724"/>
    </location>
</feature>
<dbReference type="FunFam" id="2.30.29.30:FF:000203">
    <property type="entry name" value="PH domain-containing protein"/>
    <property type="match status" value="1"/>
</dbReference>
<evidence type="ECO:0000313" key="4">
    <source>
        <dbReference type="Proteomes" id="UP000572817"/>
    </source>
</evidence>
<feature type="compositionally biased region" description="Basic and acidic residues" evidence="1">
    <location>
        <begin position="1265"/>
        <end position="1280"/>
    </location>
</feature>
<evidence type="ECO:0000256" key="1">
    <source>
        <dbReference type="SAM" id="MobiDB-lite"/>
    </source>
</evidence>
<proteinExistence type="predicted"/>
<feature type="compositionally biased region" description="Polar residues" evidence="1">
    <location>
        <begin position="725"/>
        <end position="735"/>
    </location>
</feature>
<comment type="caution">
    <text evidence="3">The sequence shown here is derived from an EMBL/GenBank/DDBJ whole genome shotgun (WGS) entry which is preliminary data.</text>
</comment>
<feature type="compositionally biased region" description="Polar residues" evidence="1">
    <location>
        <begin position="787"/>
        <end position="801"/>
    </location>
</feature>
<feature type="region of interest" description="Disordered" evidence="1">
    <location>
        <begin position="861"/>
        <end position="1175"/>
    </location>
</feature>
<feature type="region of interest" description="Disordered" evidence="1">
    <location>
        <begin position="1"/>
        <end position="76"/>
    </location>
</feature>
<dbReference type="SMART" id="SM00233">
    <property type="entry name" value="PH"/>
    <property type="match status" value="1"/>
</dbReference>
<feature type="compositionally biased region" description="Basic and acidic residues" evidence="1">
    <location>
        <begin position="973"/>
        <end position="984"/>
    </location>
</feature>
<feature type="region of interest" description="Disordered" evidence="1">
    <location>
        <begin position="1265"/>
        <end position="1287"/>
    </location>
</feature>
<feature type="region of interest" description="Disordered" evidence="1">
    <location>
        <begin position="1350"/>
        <end position="1397"/>
    </location>
</feature>
<feature type="domain" description="PH" evidence="2">
    <location>
        <begin position="109"/>
        <end position="227"/>
    </location>
</feature>
<sequence>MPRPRVLSFMSQWGGGSSPRASPPARDNAPSSPKTQATTNITPSPSSHNLENFVKSSPTQQQRNRSDSRPSSRPISMVQTYQPPLMEVAQDTLPELQPIFTYLNSHSNKLYQEGYFLKLHDLDARGRPSPDRNWTEVFAQLVGTVLSVWDAQRLDEAGEDGEVVPTFINLADASIKMIESLPMNGQSGQTLHNVLSVSTAANNRYLFHFNSLNSLTQWTAGIRLAMFEHSSLQEAYTGSLIAGKGRFLNNIRSIMDRTRFKYEDWARVRFGAGTPWRRCWCVITPPDEKEYGKIQKALKKGTIYNRSQPVVKGDVKFYETRKVTKKTRPIATITDAYSAYAIYPQSKPLIDQSTLVKVEGRITIHSSPESTTEGFVFVMPEVHPAVSGFEIMLRFLFPVFDTFGIYGRPSRLVADPLDPRSLMFAMPKDRRYGYLDILDVASLIHTDGSPNWSERQWRKQMKDLTAKRMTAVPPDRQRSRRNTTSRTSLPPSRTTSIRFNDGSSTYSQPGTRNASPVRNGDFGGCQPPRRAETASPNSQLMRHQRSVSEKVPNSRLVHNRNASEDYDTPPPPPAHRVALNGLNRDSPGSDVSSTNSSGHDQFASEGESPHDLPEIGAVSAAKPPPTPVHSPPDFSHGPGQKPRTQPYEAEELRRAQSGIDEATLQEMAEASNRPIPTNVAAAGAAAAWKSNRGSWGPQGRRSDESERNAHLFPDVNRRSIDENRQYWNDQQSNRLPTIPASPYIPQGEPHSATSATFSPSGPPVPEHREVTESYFPHQDVMAAASQADPQNYTSHGSQSPAGVSARHSIQRKPVPGRLSTPPSTDKSAVPASPSSSSVGSFRNDMINPDMILNQLAAQDEFERTQTMSSSIYDDESTGTPDYASVKSASTKQSRQSIERPRAGKLKTVGDIPPPPPEHEEVVVGDAHYKEEVQRDRDPDVDLPTIDFGPTYDLTKTDPPPMRPGTSGTITQEGHSRSKSRDRLSASDLSNPRTPRPGSSGDMLQDSYFGRASPNTPGHQRSSSKSPQSNQDVEENRKSLLWQPAAGRRSASPGNRLSLTPEEWVHQRAAQTGGGTPVFSHGRNQSTPNLLGTNSGTPSMSRNASGEWSQLLPHYQRTPPKERESHRDSLRRDSRTASMLLGDGGQPPRSHSRAASAMLDASMNQPARPSSRGASAMLNTQPAGLINADSGQLSAREQEHVARLTGTPLISVAKSKTQPEPEQRSGLVGAIAARQKEKDDFKKGSRSALVQQAIAARQHQAQAELARAERENQRRAERESQRLQQEQHAAMVRQQQQMQMMQAQQAQQMQQNQMQMGLGMQSMQMPMQNYNMMSTPSPNAAFQMQGGYFPQQQQQQQQQGYMGGMPMMQQQPSQQSFTPPPYGAAWDQRQASRMSRRG</sequence>
<dbReference type="Pfam" id="PF25381">
    <property type="entry name" value="PH_26"/>
    <property type="match status" value="1"/>
</dbReference>
<reference evidence="3" key="1">
    <citation type="submission" date="2020-04" db="EMBL/GenBank/DDBJ databases">
        <title>Genome Assembly and Annotation of Botryosphaeria dothidea sdau 11-99, a Latent Pathogen of Apple Fruit Ring Rot in China.</title>
        <authorList>
            <person name="Yu C."/>
            <person name="Diao Y."/>
            <person name="Lu Q."/>
            <person name="Zhao J."/>
            <person name="Cui S."/>
            <person name="Peng C."/>
            <person name="He B."/>
            <person name="Liu H."/>
        </authorList>
    </citation>
    <scope>NUCLEOTIDE SEQUENCE [LARGE SCALE GENOMIC DNA]</scope>
    <source>
        <strain evidence="3">Sdau11-99</strain>
    </source>
</reference>
<feature type="compositionally biased region" description="Polar residues" evidence="1">
    <location>
        <begin position="29"/>
        <end position="59"/>
    </location>
</feature>
<dbReference type="Proteomes" id="UP000572817">
    <property type="component" value="Unassembled WGS sequence"/>
</dbReference>
<feature type="compositionally biased region" description="Polar residues" evidence="1">
    <location>
        <begin position="1081"/>
        <end position="1107"/>
    </location>
</feature>
<accession>A0A8H4J1D1</accession>
<feature type="compositionally biased region" description="Polar residues" evidence="1">
    <location>
        <begin position="589"/>
        <end position="599"/>
    </location>
</feature>
<feature type="compositionally biased region" description="Low complexity" evidence="1">
    <location>
        <begin position="484"/>
        <end position="496"/>
    </location>
</feature>
<dbReference type="InterPro" id="IPR001849">
    <property type="entry name" value="PH_domain"/>
</dbReference>
<feature type="compositionally biased region" description="Low complexity" evidence="1">
    <location>
        <begin position="1350"/>
        <end position="1376"/>
    </location>
</feature>
<protein>
    <recommendedName>
        <fullName evidence="2">PH domain-containing protein</fullName>
    </recommendedName>
</protein>
<feature type="compositionally biased region" description="Low complexity" evidence="1">
    <location>
        <begin position="827"/>
        <end position="838"/>
    </location>
</feature>
<evidence type="ECO:0000313" key="3">
    <source>
        <dbReference type="EMBL" id="KAF4311177.1"/>
    </source>
</evidence>